<organism evidence="2 3">
    <name type="scientific">Chitinophaga barathri</name>
    <dbReference type="NCBI Taxonomy" id="1647451"/>
    <lineage>
        <taxon>Bacteria</taxon>
        <taxon>Pseudomonadati</taxon>
        <taxon>Bacteroidota</taxon>
        <taxon>Chitinophagia</taxon>
        <taxon>Chitinophagales</taxon>
        <taxon>Chitinophagaceae</taxon>
        <taxon>Chitinophaga</taxon>
    </lineage>
</organism>
<proteinExistence type="predicted"/>
<keyword evidence="1" id="KW-0732">Signal</keyword>
<feature type="signal peptide" evidence="1">
    <location>
        <begin position="1"/>
        <end position="21"/>
    </location>
</feature>
<gene>
    <name evidence="2" type="ORF">EG028_22590</name>
</gene>
<evidence type="ECO:0008006" key="4">
    <source>
        <dbReference type="Google" id="ProtNLM"/>
    </source>
</evidence>
<feature type="chain" id="PRO_5018147746" description="Outer membrane protein beta-barrel domain-containing protein" evidence="1">
    <location>
        <begin position="22"/>
        <end position="194"/>
    </location>
</feature>
<protein>
    <recommendedName>
        <fullName evidence="4">Outer membrane protein beta-barrel domain-containing protein</fullName>
    </recommendedName>
</protein>
<sequence length="194" mass="21617">MIMKRIFLAVILVVCAQVASAQYYKTDTVRGFDPSRLMVGGSFGMGFGDYTLVNISPIIGYRFTPMFAGGLALNAQLSWEKLRDYDGEIFARNNYNMLGGGLWGRFYPIPQLFLQAQPEYNSITEKYRDYRNDPVVTVKSRYGAPSLLLGGGYAQPIGMGNSAFVIMILYDVLQDENSPYRNRPVISAGVNVGF</sequence>
<dbReference type="Proteomes" id="UP000279089">
    <property type="component" value="Unassembled WGS sequence"/>
</dbReference>
<dbReference type="AlphaFoldDB" id="A0A3N4MBX2"/>
<dbReference type="EMBL" id="RMBX01000013">
    <property type="protein sequence ID" value="RPD38937.1"/>
    <property type="molecule type" value="Genomic_DNA"/>
</dbReference>
<dbReference type="OrthoDB" id="1098580at2"/>
<keyword evidence="3" id="KW-1185">Reference proteome</keyword>
<evidence type="ECO:0000313" key="3">
    <source>
        <dbReference type="Proteomes" id="UP000279089"/>
    </source>
</evidence>
<comment type="caution">
    <text evidence="2">The sequence shown here is derived from an EMBL/GenBank/DDBJ whole genome shotgun (WGS) entry which is preliminary data.</text>
</comment>
<evidence type="ECO:0000313" key="2">
    <source>
        <dbReference type="EMBL" id="RPD38937.1"/>
    </source>
</evidence>
<reference evidence="3" key="1">
    <citation type="submission" date="2018-11" db="EMBL/GenBank/DDBJ databases">
        <title>Chitinophaga lutea sp.nov., isolate from arsenic contaminated soil.</title>
        <authorList>
            <person name="Zong Y."/>
        </authorList>
    </citation>
    <scope>NUCLEOTIDE SEQUENCE [LARGE SCALE GENOMIC DNA]</scope>
    <source>
        <strain evidence="3">YLT18</strain>
    </source>
</reference>
<accession>A0A3N4MBX2</accession>
<evidence type="ECO:0000256" key="1">
    <source>
        <dbReference type="SAM" id="SignalP"/>
    </source>
</evidence>
<name>A0A3N4MBX2_9BACT</name>